<dbReference type="InParanoid" id="A0A200QBV7"/>
<gene>
    <name evidence="1" type="ORF">BVC80_8735g4</name>
</gene>
<protein>
    <submittedName>
        <fullName evidence="1">Uncharacterized protein</fullName>
    </submittedName>
</protein>
<proteinExistence type="predicted"/>
<evidence type="ECO:0000313" key="1">
    <source>
        <dbReference type="EMBL" id="OVA07930.1"/>
    </source>
</evidence>
<dbReference type="EMBL" id="MVGT01002396">
    <property type="protein sequence ID" value="OVA07930.1"/>
    <property type="molecule type" value="Genomic_DNA"/>
</dbReference>
<reference evidence="1 2" key="1">
    <citation type="journal article" date="2017" name="Mol. Plant">
        <title>The Genome of Medicinal Plant Macleaya cordata Provides New Insights into Benzylisoquinoline Alkaloids Metabolism.</title>
        <authorList>
            <person name="Liu X."/>
            <person name="Liu Y."/>
            <person name="Huang P."/>
            <person name="Ma Y."/>
            <person name="Qing Z."/>
            <person name="Tang Q."/>
            <person name="Cao H."/>
            <person name="Cheng P."/>
            <person name="Zheng Y."/>
            <person name="Yuan Z."/>
            <person name="Zhou Y."/>
            <person name="Liu J."/>
            <person name="Tang Z."/>
            <person name="Zhuo Y."/>
            <person name="Zhang Y."/>
            <person name="Yu L."/>
            <person name="Huang J."/>
            <person name="Yang P."/>
            <person name="Peng Q."/>
            <person name="Zhang J."/>
            <person name="Jiang W."/>
            <person name="Zhang Z."/>
            <person name="Lin K."/>
            <person name="Ro D.K."/>
            <person name="Chen X."/>
            <person name="Xiong X."/>
            <person name="Shang Y."/>
            <person name="Huang S."/>
            <person name="Zeng J."/>
        </authorList>
    </citation>
    <scope>NUCLEOTIDE SEQUENCE [LARGE SCALE GENOMIC DNA]</scope>
    <source>
        <strain evidence="2">cv. BLH2017</strain>
        <tissue evidence="1">Root</tissue>
    </source>
</reference>
<sequence>MGLSSISAPAEGFLCIILVNTAQSISIFKGILCFILQIVGILLSSSSSSSSSSEPLVETSSASYDFHLTPSDSFVEELR</sequence>
<dbReference type="Proteomes" id="UP000195402">
    <property type="component" value="Unassembled WGS sequence"/>
</dbReference>
<accession>A0A200QBV7</accession>
<dbReference type="OrthoDB" id="8062037at2759"/>
<dbReference type="STRING" id="56857.A0A200QBV7"/>
<dbReference type="AlphaFoldDB" id="A0A200QBV7"/>
<organism evidence="1 2">
    <name type="scientific">Macleaya cordata</name>
    <name type="common">Five-seeded plume-poppy</name>
    <name type="synonym">Bocconia cordata</name>
    <dbReference type="NCBI Taxonomy" id="56857"/>
    <lineage>
        <taxon>Eukaryota</taxon>
        <taxon>Viridiplantae</taxon>
        <taxon>Streptophyta</taxon>
        <taxon>Embryophyta</taxon>
        <taxon>Tracheophyta</taxon>
        <taxon>Spermatophyta</taxon>
        <taxon>Magnoliopsida</taxon>
        <taxon>Ranunculales</taxon>
        <taxon>Papaveraceae</taxon>
        <taxon>Papaveroideae</taxon>
        <taxon>Macleaya</taxon>
    </lineage>
</organism>
<dbReference type="InterPro" id="IPR044249">
    <property type="entry name" value="XERICO-like"/>
</dbReference>
<comment type="caution">
    <text evidence="1">The sequence shown here is derived from an EMBL/GenBank/DDBJ whole genome shotgun (WGS) entry which is preliminary data.</text>
</comment>
<keyword evidence="2" id="KW-1185">Reference proteome</keyword>
<dbReference type="PANTHER" id="PTHR47258:SF1">
    <property type="entry name" value="E3 UBIQUITIN-PROTEIN LIGASE XERICO-RELATED"/>
    <property type="match status" value="1"/>
</dbReference>
<evidence type="ECO:0000313" key="2">
    <source>
        <dbReference type="Proteomes" id="UP000195402"/>
    </source>
</evidence>
<name>A0A200QBV7_MACCD</name>
<dbReference type="PANTHER" id="PTHR47258">
    <property type="match status" value="1"/>
</dbReference>